<protein>
    <submittedName>
        <fullName evidence="5">Efflux RND transporter periplasmic adaptor subunit</fullName>
    </submittedName>
</protein>
<name>A0AA95NHU3_9BURK</name>
<sequence>MRESLLAVAIALALVACSKPSNDAAKPAGAGEAKAASVAAGADSKPLLVAAEDLRALDLSSFASGPVITGSIQPERRADLRAEVSAIVLQVLKENGEPVRRGDLLVRLDDTAIRDSLASAEESARAAGQSFEQAERQYQRLKTLQAQGMSSIQATEDAEIRRNNAQSDLVAAKARAATARQQLQRTEVRAPFDGVVSERKVSAGDTAQVGKELVKVIDPQSLRFEGLVAADRLAELKVGQGVHFRVNGYGAAGFNGKVKRVDVAANATTRQVEVMVAFAEGEKPKAAGLYAEGHVESSASQALLLEDAAVQRVGDKSYAWRLQGGKLNKVEVQLGARDVRTGNYAVLTGLKAGDQVLAKPGSTLKDGQSVELLKVAAQSSPTGK</sequence>
<keyword evidence="2" id="KW-0175">Coiled coil</keyword>
<feature type="domain" description="CusB-like beta-barrel" evidence="3">
    <location>
        <begin position="232"/>
        <end position="296"/>
    </location>
</feature>
<proteinExistence type="inferred from homology"/>
<evidence type="ECO:0000256" key="2">
    <source>
        <dbReference type="SAM" id="Coils"/>
    </source>
</evidence>
<dbReference type="Gene3D" id="2.40.420.20">
    <property type="match status" value="1"/>
</dbReference>
<comment type="similarity">
    <text evidence="1">Belongs to the membrane fusion protein (MFP) (TC 8.A.1) family.</text>
</comment>
<feature type="coiled-coil region" evidence="2">
    <location>
        <begin position="117"/>
        <end position="189"/>
    </location>
</feature>
<dbReference type="Gene3D" id="1.10.287.470">
    <property type="entry name" value="Helix hairpin bin"/>
    <property type="match status" value="1"/>
</dbReference>
<dbReference type="InterPro" id="IPR058647">
    <property type="entry name" value="BSH_CzcB-like"/>
</dbReference>
<dbReference type="InterPro" id="IPR006143">
    <property type="entry name" value="RND_pump_MFP"/>
</dbReference>
<dbReference type="InterPro" id="IPR058792">
    <property type="entry name" value="Beta-barrel_RND_2"/>
</dbReference>
<dbReference type="GO" id="GO:1990281">
    <property type="term" value="C:efflux pump complex"/>
    <property type="evidence" value="ECO:0007669"/>
    <property type="project" value="TreeGrafter"/>
</dbReference>
<dbReference type="PANTHER" id="PTHR30469:SF15">
    <property type="entry name" value="HLYD FAMILY OF SECRETION PROTEINS"/>
    <property type="match status" value="1"/>
</dbReference>
<evidence type="ECO:0000313" key="5">
    <source>
        <dbReference type="EMBL" id="WIT11176.1"/>
    </source>
</evidence>
<gene>
    <name evidence="5" type="ORF">PFX98_20085</name>
</gene>
<evidence type="ECO:0000313" key="6">
    <source>
        <dbReference type="Proteomes" id="UP001177769"/>
    </source>
</evidence>
<evidence type="ECO:0000259" key="4">
    <source>
        <dbReference type="Pfam" id="PF25973"/>
    </source>
</evidence>
<organism evidence="5 6">
    <name type="scientific">Paucibacter sediminis</name>
    <dbReference type="NCBI Taxonomy" id="3019553"/>
    <lineage>
        <taxon>Bacteria</taxon>
        <taxon>Pseudomonadati</taxon>
        <taxon>Pseudomonadota</taxon>
        <taxon>Betaproteobacteria</taxon>
        <taxon>Burkholderiales</taxon>
        <taxon>Sphaerotilaceae</taxon>
        <taxon>Roseateles</taxon>
    </lineage>
</organism>
<dbReference type="GO" id="GO:0015562">
    <property type="term" value="F:efflux transmembrane transporter activity"/>
    <property type="evidence" value="ECO:0007669"/>
    <property type="project" value="TreeGrafter"/>
</dbReference>
<dbReference type="Proteomes" id="UP001177769">
    <property type="component" value="Chromosome"/>
</dbReference>
<dbReference type="SUPFAM" id="SSF111369">
    <property type="entry name" value="HlyD-like secretion proteins"/>
    <property type="match status" value="1"/>
</dbReference>
<dbReference type="NCBIfam" id="TIGR01730">
    <property type="entry name" value="RND_mfp"/>
    <property type="match status" value="1"/>
</dbReference>
<dbReference type="EMBL" id="CP116346">
    <property type="protein sequence ID" value="WIT11176.1"/>
    <property type="molecule type" value="Genomic_DNA"/>
</dbReference>
<dbReference type="KEGG" id="pais:PFX98_20085"/>
<reference evidence="5" key="1">
    <citation type="submission" date="2023-01" db="EMBL/GenBank/DDBJ databases">
        <title>Whole genome sequence of Paucibacter sp. S2-9 isolated from pond sediment.</title>
        <authorList>
            <person name="Jung J.Y."/>
        </authorList>
    </citation>
    <scope>NUCLEOTIDE SEQUENCE</scope>
    <source>
        <strain evidence="5">S2-9</strain>
    </source>
</reference>
<accession>A0AA95NHU3</accession>
<feature type="domain" description="CzcB-like barrel-sandwich hybrid" evidence="4">
    <location>
        <begin position="78"/>
        <end position="218"/>
    </location>
</feature>
<dbReference type="Gene3D" id="2.40.50.100">
    <property type="match status" value="1"/>
</dbReference>
<dbReference type="RefSeq" id="WP_285232255.1">
    <property type="nucleotide sequence ID" value="NZ_CP116346.1"/>
</dbReference>
<keyword evidence="6" id="KW-1185">Reference proteome</keyword>
<dbReference type="Gene3D" id="2.40.30.170">
    <property type="match status" value="1"/>
</dbReference>
<evidence type="ECO:0000256" key="1">
    <source>
        <dbReference type="ARBA" id="ARBA00009477"/>
    </source>
</evidence>
<dbReference type="Pfam" id="PF25954">
    <property type="entry name" value="Beta-barrel_RND_2"/>
    <property type="match status" value="1"/>
</dbReference>
<dbReference type="AlphaFoldDB" id="A0AA95NHU3"/>
<dbReference type="PANTHER" id="PTHR30469">
    <property type="entry name" value="MULTIDRUG RESISTANCE PROTEIN MDTA"/>
    <property type="match status" value="1"/>
</dbReference>
<dbReference type="PROSITE" id="PS51257">
    <property type="entry name" value="PROKAR_LIPOPROTEIN"/>
    <property type="match status" value="1"/>
</dbReference>
<evidence type="ECO:0000259" key="3">
    <source>
        <dbReference type="Pfam" id="PF25954"/>
    </source>
</evidence>
<dbReference type="Pfam" id="PF25973">
    <property type="entry name" value="BSH_CzcB"/>
    <property type="match status" value="1"/>
</dbReference>